<evidence type="ECO:0000256" key="1">
    <source>
        <dbReference type="SAM" id="Phobius"/>
    </source>
</evidence>
<reference evidence="3 4" key="1">
    <citation type="journal article" date="2013" name="Curr. Biol.">
        <title>The Genome of the Foraminiferan Reticulomyxa filosa.</title>
        <authorList>
            <person name="Glockner G."/>
            <person name="Hulsmann N."/>
            <person name="Schleicher M."/>
            <person name="Noegel A.A."/>
            <person name="Eichinger L."/>
            <person name="Gallinger C."/>
            <person name="Pawlowski J."/>
            <person name="Sierra R."/>
            <person name="Euteneuer U."/>
            <person name="Pillet L."/>
            <person name="Moustafa A."/>
            <person name="Platzer M."/>
            <person name="Groth M."/>
            <person name="Szafranski K."/>
            <person name="Schliwa M."/>
        </authorList>
    </citation>
    <scope>NUCLEOTIDE SEQUENCE [LARGE SCALE GENOMIC DNA]</scope>
</reference>
<feature type="transmembrane region" description="Helical" evidence="1">
    <location>
        <begin position="204"/>
        <end position="228"/>
    </location>
</feature>
<keyword evidence="1" id="KW-0812">Transmembrane</keyword>
<accession>X6M5N0</accession>
<dbReference type="EMBL" id="ASPP01024706">
    <property type="protein sequence ID" value="ETO08777.1"/>
    <property type="molecule type" value="Genomic_DNA"/>
</dbReference>
<name>X6M5N0_RETFI</name>
<feature type="transmembrane region" description="Helical" evidence="1">
    <location>
        <begin position="139"/>
        <end position="159"/>
    </location>
</feature>
<proteinExistence type="predicted"/>
<keyword evidence="1" id="KW-1133">Transmembrane helix</keyword>
<evidence type="ECO:0000256" key="2">
    <source>
        <dbReference type="SAM" id="SignalP"/>
    </source>
</evidence>
<dbReference type="AlphaFoldDB" id="X6M5N0"/>
<evidence type="ECO:0000313" key="4">
    <source>
        <dbReference type="Proteomes" id="UP000023152"/>
    </source>
</evidence>
<feature type="signal peptide" evidence="2">
    <location>
        <begin position="1"/>
        <end position="18"/>
    </location>
</feature>
<feature type="transmembrane region" description="Helical" evidence="1">
    <location>
        <begin position="309"/>
        <end position="327"/>
    </location>
</feature>
<sequence length="421" mass="47703">MIWFISVVLFIRDNVTTCCGVHHNILSPDVNQSSVVQYMDGYDQCAQMDIGSFVLGGVIGGNVADVTNLVERLFLLRTLEVSRGEDGGCIVDNSPYNCLDDTVYSCVQKVNETYASIINEKIDIICDDGSETASLLKTVVIAIVSAAGAKILLLCLGIGCKYWRHELTSPQDEIFQSESDQPMFGEPEWVRKYLATKDFDMRTLSISTAIGVVRSVCSFLLFAIPCYFMHVRFVTTEKEDEKQYHYHLMDDRTSTLKKQTNNQSKHWPGHGNHKQKPVYPSSIIRCFVGFSSVCKYVLALLWWVLKHAYFSIVIVLNAILSISLALLKNTEVIGFLPCSSSNAYVSTCNVVRYQCWLQQWIILPGLSKINMPKLISTIIACTHLFYSFPFLLPWSGLIHLFAYFYVFFFFGKQYCTDKIHT</sequence>
<evidence type="ECO:0000313" key="3">
    <source>
        <dbReference type="EMBL" id="ETO08777.1"/>
    </source>
</evidence>
<feature type="transmembrane region" description="Helical" evidence="1">
    <location>
        <begin position="283"/>
        <end position="303"/>
    </location>
</feature>
<feature type="chain" id="PRO_5004975150" evidence="2">
    <location>
        <begin position="19"/>
        <end position="421"/>
    </location>
</feature>
<keyword evidence="2" id="KW-0732">Signal</keyword>
<feature type="transmembrane region" description="Helical" evidence="1">
    <location>
        <begin position="398"/>
        <end position="415"/>
    </location>
</feature>
<dbReference type="Proteomes" id="UP000023152">
    <property type="component" value="Unassembled WGS sequence"/>
</dbReference>
<keyword evidence="1" id="KW-0472">Membrane</keyword>
<protein>
    <submittedName>
        <fullName evidence="3">Uncharacterized protein</fullName>
    </submittedName>
</protein>
<gene>
    <name evidence="3" type="ORF">RFI_28609</name>
</gene>
<comment type="caution">
    <text evidence="3">The sequence shown here is derived from an EMBL/GenBank/DDBJ whole genome shotgun (WGS) entry which is preliminary data.</text>
</comment>
<organism evidence="3 4">
    <name type="scientific">Reticulomyxa filosa</name>
    <dbReference type="NCBI Taxonomy" id="46433"/>
    <lineage>
        <taxon>Eukaryota</taxon>
        <taxon>Sar</taxon>
        <taxon>Rhizaria</taxon>
        <taxon>Retaria</taxon>
        <taxon>Foraminifera</taxon>
        <taxon>Monothalamids</taxon>
        <taxon>Reticulomyxidae</taxon>
        <taxon>Reticulomyxa</taxon>
    </lineage>
</organism>
<keyword evidence="4" id="KW-1185">Reference proteome</keyword>